<evidence type="ECO:0000256" key="14">
    <source>
        <dbReference type="PIRSR" id="PIRSR602401-1"/>
    </source>
</evidence>
<dbReference type="AlphaFoldDB" id="A0A8H5D9D9"/>
<dbReference type="Proteomes" id="UP000559027">
    <property type="component" value="Unassembled WGS sequence"/>
</dbReference>
<evidence type="ECO:0000256" key="5">
    <source>
        <dbReference type="ARBA" id="ARBA00022617"/>
    </source>
</evidence>
<evidence type="ECO:0000256" key="16">
    <source>
        <dbReference type="SAM" id="Phobius"/>
    </source>
</evidence>
<dbReference type="PRINTS" id="PR00385">
    <property type="entry name" value="P450"/>
</dbReference>
<comment type="cofactor">
    <cofactor evidence="1 14">
        <name>heme</name>
        <dbReference type="ChEBI" id="CHEBI:30413"/>
    </cofactor>
</comment>
<evidence type="ECO:0000313" key="17">
    <source>
        <dbReference type="EMBL" id="KAF5355940.1"/>
    </source>
</evidence>
<evidence type="ECO:0000256" key="9">
    <source>
        <dbReference type="ARBA" id="ARBA00023002"/>
    </source>
</evidence>
<comment type="subcellular location">
    <subcellularLocation>
        <location evidence="2">Membrane</location>
        <topology evidence="2">Single-pass membrane protein</topology>
    </subcellularLocation>
</comment>
<dbReference type="Gene3D" id="1.10.630.10">
    <property type="entry name" value="Cytochrome P450"/>
    <property type="match status" value="1"/>
</dbReference>
<organism evidence="17 18">
    <name type="scientific">Leucocoprinus leucothites</name>
    <dbReference type="NCBI Taxonomy" id="201217"/>
    <lineage>
        <taxon>Eukaryota</taxon>
        <taxon>Fungi</taxon>
        <taxon>Dikarya</taxon>
        <taxon>Basidiomycota</taxon>
        <taxon>Agaricomycotina</taxon>
        <taxon>Agaricomycetes</taxon>
        <taxon>Agaricomycetidae</taxon>
        <taxon>Agaricales</taxon>
        <taxon>Agaricineae</taxon>
        <taxon>Agaricaceae</taxon>
        <taxon>Leucocoprinus</taxon>
    </lineage>
</organism>
<dbReference type="CDD" id="cd11065">
    <property type="entry name" value="CYP64-like"/>
    <property type="match status" value="1"/>
</dbReference>
<name>A0A8H5D9D9_9AGAR</name>
<feature type="binding site" description="axial binding residue" evidence="14">
    <location>
        <position position="435"/>
    </location>
    <ligand>
        <name>heme</name>
        <dbReference type="ChEBI" id="CHEBI:30413"/>
    </ligand>
    <ligandPart>
        <name>Fe</name>
        <dbReference type="ChEBI" id="CHEBI:18248"/>
    </ligandPart>
</feature>
<accession>A0A8H5D9D9</accession>
<dbReference type="GO" id="GO:0016020">
    <property type="term" value="C:membrane"/>
    <property type="evidence" value="ECO:0007669"/>
    <property type="project" value="UniProtKB-SubCell"/>
</dbReference>
<dbReference type="InterPro" id="IPR002401">
    <property type="entry name" value="Cyt_P450_E_grp-I"/>
</dbReference>
<evidence type="ECO:0000256" key="3">
    <source>
        <dbReference type="ARBA" id="ARBA00005179"/>
    </source>
</evidence>
<evidence type="ECO:0000256" key="1">
    <source>
        <dbReference type="ARBA" id="ARBA00001971"/>
    </source>
</evidence>
<evidence type="ECO:0000256" key="15">
    <source>
        <dbReference type="RuleBase" id="RU000461"/>
    </source>
</evidence>
<comment type="pathway">
    <text evidence="3">Secondary metabolite biosynthesis.</text>
</comment>
<feature type="transmembrane region" description="Helical" evidence="16">
    <location>
        <begin position="6"/>
        <end position="24"/>
    </location>
</feature>
<evidence type="ECO:0000313" key="18">
    <source>
        <dbReference type="Proteomes" id="UP000559027"/>
    </source>
</evidence>
<dbReference type="PANTHER" id="PTHR46300">
    <property type="entry name" value="P450, PUTATIVE (EUROFUNG)-RELATED-RELATED"/>
    <property type="match status" value="1"/>
</dbReference>
<evidence type="ECO:0000256" key="10">
    <source>
        <dbReference type="ARBA" id="ARBA00023004"/>
    </source>
</evidence>
<keyword evidence="11 15" id="KW-0503">Monooxygenase</keyword>
<protein>
    <recommendedName>
        <fullName evidence="19">Cytochrome P450</fullName>
    </recommendedName>
</protein>
<keyword evidence="8 16" id="KW-1133">Transmembrane helix</keyword>
<gene>
    <name evidence="17" type="ORF">D9756_004268</name>
</gene>
<evidence type="ECO:0000256" key="8">
    <source>
        <dbReference type="ARBA" id="ARBA00022989"/>
    </source>
</evidence>
<keyword evidence="10 14" id="KW-0408">Iron</keyword>
<dbReference type="InterPro" id="IPR050364">
    <property type="entry name" value="Cytochrome_P450_fung"/>
</dbReference>
<keyword evidence="5 14" id="KW-0349">Heme</keyword>
<sequence>MDPPWLLHYFLLSSLTTIIPILLWRLRRPAEAYPPGPPGLPILGNFFDMPTTAPWIQFAEWGKKYGPVIYLNLLGRPLVVLNSAKATVDLLERRGGKYADRPSFVMAGEIVGYKDMMIMSPHNRVYREQRKLISGTFGKDKIGHFHEYLEAQTTKLALSLLDDPKNAAEIVKQHTGTVLLKIIYGLDAGEEHAHHITTASQCAIDFLNLTLPGKFLVDSLPFLRHVPSWVPFSPKRQAIEWCKTASKFRTLPYYEAKQRVLEAKASESFLSRILARRGTSKLEKELDFPTMTSNLLLAGTDTTCIAIQYAIIALINHQDIQRQGQAEIDKVIGSGSLPTLKDRENLPYVTAFCKEVLRLNIPAPLGFIHVASSDDVYEGQHIPAGTMVMSNTWEILRDPQNFQDPWEFNPDRFIAKTDTGTDLVELGFGSGRRHCPGKHIALDLLFITVATFLAVFDICPSQPLEPSNFPSGFVIRPETFNCIMTPRSPDAATLLKSAKGLTSA</sequence>
<keyword evidence="7 14" id="KW-0479">Metal-binding</keyword>
<dbReference type="GO" id="GO:0016705">
    <property type="term" value="F:oxidoreductase activity, acting on paired donors, with incorporation or reduction of molecular oxygen"/>
    <property type="evidence" value="ECO:0007669"/>
    <property type="project" value="InterPro"/>
</dbReference>
<keyword evidence="13" id="KW-0325">Glycoprotein</keyword>
<comment type="similarity">
    <text evidence="4 15">Belongs to the cytochrome P450 family.</text>
</comment>
<keyword evidence="12 16" id="KW-0472">Membrane</keyword>
<dbReference type="GO" id="GO:0005506">
    <property type="term" value="F:iron ion binding"/>
    <property type="evidence" value="ECO:0007669"/>
    <property type="project" value="InterPro"/>
</dbReference>
<evidence type="ECO:0000256" key="11">
    <source>
        <dbReference type="ARBA" id="ARBA00023033"/>
    </source>
</evidence>
<dbReference type="GO" id="GO:0004497">
    <property type="term" value="F:monooxygenase activity"/>
    <property type="evidence" value="ECO:0007669"/>
    <property type="project" value="UniProtKB-KW"/>
</dbReference>
<dbReference type="InterPro" id="IPR036396">
    <property type="entry name" value="Cyt_P450_sf"/>
</dbReference>
<dbReference type="InterPro" id="IPR001128">
    <property type="entry name" value="Cyt_P450"/>
</dbReference>
<dbReference type="Pfam" id="PF00067">
    <property type="entry name" value="p450"/>
    <property type="match status" value="1"/>
</dbReference>
<keyword evidence="9 15" id="KW-0560">Oxidoreductase</keyword>
<evidence type="ECO:0000256" key="2">
    <source>
        <dbReference type="ARBA" id="ARBA00004167"/>
    </source>
</evidence>
<evidence type="ECO:0008006" key="19">
    <source>
        <dbReference type="Google" id="ProtNLM"/>
    </source>
</evidence>
<dbReference type="PANTHER" id="PTHR46300:SF2">
    <property type="entry name" value="CYTOCHROME P450 MONOOXYGENASE ALNH-RELATED"/>
    <property type="match status" value="1"/>
</dbReference>
<dbReference type="PROSITE" id="PS00086">
    <property type="entry name" value="CYTOCHROME_P450"/>
    <property type="match status" value="1"/>
</dbReference>
<evidence type="ECO:0000256" key="6">
    <source>
        <dbReference type="ARBA" id="ARBA00022692"/>
    </source>
</evidence>
<dbReference type="EMBL" id="JAACJO010000007">
    <property type="protein sequence ID" value="KAF5355940.1"/>
    <property type="molecule type" value="Genomic_DNA"/>
</dbReference>
<keyword evidence="6 16" id="KW-0812">Transmembrane</keyword>
<dbReference type="InterPro" id="IPR017972">
    <property type="entry name" value="Cyt_P450_CS"/>
</dbReference>
<reference evidence="17 18" key="1">
    <citation type="journal article" date="2020" name="ISME J.">
        <title>Uncovering the hidden diversity of litter-decomposition mechanisms in mushroom-forming fungi.</title>
        <authorList>
            <person name="Floudas D."/>
            <person name="Bentzer J."/>
            <person name="Ahren D."/>
            <person name="Johansson T."/>
            <person name="Persson P."/>
            <person name="Tunlid A."/>
        </authorList>
    </citation>
    <scope>NUCLEOTIDE SEQUENCE [LARGE SCALE GENOMIC DNA]</scope>
    <source>
        <strain evidence="17 18">CBS 146.42</strain>
    </source>
</reference>
<evidence type="ECO:0000256" key="7">
    <source>
        <dbReference type="ARBA" id="ARBA00022723"/>
    </source>
</evidence>
<keyword evidence="18" id="KW-1185">Reference proteome</keyword>
<proteinExistence type="inferred from homology"/>
<dbReference type="GO" id="GO:0020037">
    <property type="term" value="F:heme binding"/>
    <property type="evidence" value="ECO:0007669"/>
    <property type="project" value="InterPro"/>
</dbReference>
<dbReference type="SUPFAM" id="SSF48264">
    <property type="entry name" value="Cytochrome P450"/>
    <property type="match status" value="1"/>
</dbReference>
<evidence type="ECO:0000256" key="4">
    <source>
        <dbReference type="ARBA" id="ARBA00010617"/>
    </source>
</evidence>
<comment type="caution">
    <text evidence="17">The sequence shown here is derived from an EMBL/GenBank/DDBJ whole genome shotgun (WGS) entry which is preliminary data.</text>
</comment>
<evidence type="ECO:0000256" key="12">
    <source>
        <dbReference type="ARBA" id="ARBA00023136"/>
    </source>
</evidence>
<dbReference type="PRINTS" id="PR00463">
    <property type="entry name" value="EP450I"/>
</dbReference>
<dbReference type="OrthoDB" id="1470350at2759"/>
<evidence type="ECO:0000256" key="13">
    <source>
        <dbReference type="ARBA" id="ARBA00023180"/>
    </source>
</evidence>